<dbReference type="Gene3D" id="3.40.50.620">
    <property type="entry name" value="HUPs"/>
    <property type="match status" value="1"/>
</dbReference>
<gene>
    <name evidence="2" type="ORF">UT30_C0001G0022</name>
</gene>
<dbReference type="GO" id="GO:0005737">
    <property type="term" value="C:cytoplasm"/>
    <property type="evidence" value="ECO:0007669"/>
    <property type="project" value="TreeGrafter"/>
</dbReference>
<dbReference type="PANTHER" id="PTHR31285:SF0">
    <property type="entry name" value="NICOTINAMIDE MONONUCLEOTIDE ADENYLYLTRANSFERASE"/>
    <property type="match status" value="1"/>
</dbReference>
<reference evidence="2 3" key="1">
    <citation type="journal article" date="2015" name="Nature">
        <title>rRNA introns, odd ribosomes, and small enigmatic genomes across a large radiation of phyla.</title>
        <authorList>
            <person name="Brown C.T."/>
            <person name="Hug L.A."/>
            <person name="Thomas B.C."/>
            <person name="Sharon I."/>
            <person name="Castelle C.J."/>
            <person name="Singh A."/>
            <person name="Wilkins M.J."/>
            <person name="Williams K.H."/>
            <person name="Banfield J.F."/>
        </authorList>
    </citation>
    <scope>NUCLEOTIDE SEQUENCE [LARGE SCALE GENOMIC DNA]</scope>
</reference>
<dbReference type="EMBL" id="LBWG01000001">
    <property type="protein sequence ID" value="KKR05063.1"/>
    <property type="molecule type" value="Genomic_DNA"/>
</dbReference>
<dbReference type="SUPFAM" id="SSF142433">
    <property type="entry name" value="CinA-like"/>
    <property type="match status" value="1"/>
</dbReference>
<dbReference type="Pfam" id="PF01467">
    <property type="entry name" value="CTP_transf_like"/>
    <property type="match status" value="1"/>
</dbReference>
<evidence type="ECO:0000259" key="1">
    <source>
        <dbReference type="Pfam" id="PF01467"/>
    </source>
</evidence>
<accession>A0A0G0MPK2</accession>
<sequence>MVFPSDQLISQAVQALHNAPHLLCVYQTGVTGGLCQWLWNVPGASKTILDFDFLYSRESQDEVLGHTSGSYCSQFHALELAAAAREKATRLAHKRKFFTYPIIGIGITGAVSTDRDRRGDDRVHIAAATKEKMYVFTVMFKKSVYGPMKDTVSEEEFRASYRLEEGKCADLLALNQILQIAGLDQIPLSDLSLLSSYAYLLSSKREGEFVLYDTEVKLPDAYQADPVDKMLCSAGEVVDVQTDDFYLDPHLWIRFPGSFDPLHYGHEEMAQMLERQTGKRVVFEISATHPQKGFIGNEEILRRVSQFRYRWNVLVTRAAGLYVEKAELFPGVPMLIGVDAVINMLNEKYYPDGAKGVRRTLERLSELKTQFYVVSREVDGKFLTRDDLPIPPRFANLFLDVSCRNDVSSTQIRAQQGYGK</sequence>
<name>A0A0G0MPK2_9BACT</name>
<dbReference type="InterPro" id="IPR014729">
    <property type="entry name" value="Rossmann-like_a/b/a_fold"/>
</dbReference>
<dbReference type="AlphaFoldDB" id="A0A0G0MPK2"/>
<keyword evidence="2" id="KW-0808">Transferase</keyword>
<evidence type="ECO:0000313" key="3">
    <source>
        <dbReference type="Proteomes" id="UP000033935"/>
    </source>
</evidence>
<dbReference type="InterPro" id="IPR036653">
    <property type="entry name" value="CinA-like_C"/>
</dbReference>
<protein>
    <submittedName>
        <fullName evidence="2">Nucleotidyl transferase domain-containing protein</fullName>
    </submittedName>
</protein>
<dbReference type="SUPFAM" id="SSF52374">
    <property type="entry name" value="Nucleotidylyl transferase"/>
    <property type="match status" value="1"/>
</dbReference>
<feature type="domain" description="Cytidyltransferase-like" evidence="1">
    <location>
        <begin position="255"/>
        <end position="414"/>
    </location>
</feature>
<proteinExistence type="predicted"/>
<dbReference type="GO" id="GO:0016887">
    <property type="term" value="F:ATP hydrolysis activity"/>
    <property type="evidence" value="ECO:0007669"/>
    <property type="project" value="TreeGrafter"/>
</dbReference>
<dbReference type="Gene3D" id="3.90.950.20">
    <property type="entry name" value="CinA-like"/>
    <property type="match status" value="1"/>
</dbReference>
<dbReference type="InterPro" id="IPR004821">
    <property type="entry name" value="Cyt_trans-like"/>
</dbReference>
<dbReference type="PANTHER" id="PTHR31285">
    <property type="entry name" value="NICOTINAMIDE MONONUCLEOTIDE ADENYLYLTRANSFERASE"/>
    <property type="match status" value="1"/>
</dbReference>
<evidence type="ECO:0000313" key="2">
    <source>
        <dbReference type="EMBL" id="KKR05063.1"/>
    </source>
</evidence>
<comment type="caution">
    <text evidence="2">The sequence shown here is derived from an EMBL/GenBank/DDBJ whole genome shotgun (WGS) entry which is preliminary data.</text>
</comment>
<organism evidence="2 3">
    <name type="scientific">Candidatus Uhrbacteria bacterium GW2011_GWF2_39_13</name>
    <dbReference type="NCBI Taxonomy" id="1618995"/>
    <lineage>
        <taxon>Bacteria</taxon>
        <taxon>Candidatus Uhriibacteriota</taxon>
    </lineage>
</organism>
<dbReference type="GO" id="GO:0000309">
    <property type="term" value="F:nicotinamide-nucleotide adenylyltransferase activity"/>
    <property type="evidence" value="ECO:0007669"/>
    <property type="project" value="TreeGrafter"/>
</dbReference>
<dbReference type="Proteomes" id="UP000033935">
    <property type="component" value="Unassembled WGS sequence"/>
</dbReference>